<dbReference type="InterPro" id="IPR036890">
    <property type="entry name" value="HATPase_C_sf"/>
</dbReference>
<evidence type="ECO:0000313" key="1">
    <source>
        <dbReference type="EMBL" id="KAF1022208.1"/>
    </source>
</evidence>
<name>A0A7V8JR36_9BURK</name>
<comment type="caution">
    <text evidence="1">The sequence shown here is derived from an EMBL/GenBank/DDBJ whole genome shotgun (WGS) entry which is preliminary data.</text>
</comment>
<organism evidence="1 2">
    <name type="scientific">Paracidovorax wautersii</name>
    <dbReference type="NCBI Taxonomy" id="1177982"/>
    <lineage>
        <taxon>Bacteria</taxon>
        <taxon>Pseudomonadati</taxon>
        <taxon>Pseudomonadota</taxon>
        <taxon>Betaproteobacteria</taxon>
        <taxon>Burkholderiales</taxon>
        <taxon>Comamonadaceae</taxon>
        <taxon>Paracidovorax</taxon>
    </lineage>
</organism>
<protein>
    <submittedName>
        <fullName evidence="1">Uncharacterized protein</fullName>
    </submittedName>
</protein>
<accession>A0A7V8JR36</accession>
<evidence type="ECO:0000313" key="2">
    <source>
        <dbReference type="Proteomes" id="UP000461670"/>
    </source>
</evidence>
<sequence length="39" mass="4192">MRSMRARMHKLGGTFEVTSAPGRTEVTATLRLGMQGANA</sequence>
<reference evidence="2" key="1">
    <citation type="journal article" date="2020" name="MBio">
        <title>Horizontal gene transfer to a defensive symbiont with a reduced genome amongst a multipartite beetle microbiome.</title>
        <authorList>
            <person name="Waterworth S.C."/>
            <person name="Florez L.V."/>
            <person name="Rees E.R."/>
            <person name="Hertweck C."/>
            <person name="Kaltenpoth M."/>
            <person name="Kwan J.C."/>
        </authorList>
    </citation>
    <scope>NUCLEOTIDE SEQUENCE [LARGE SCALE GENOMIC DNA]</scope>
</reference>
<dbReference type="Proteomes" id="UP000461670">
    <property type="component" value="Unassembled WGS sequence"/>
</dbReference>
<dbReference type="AlphaFoldDB" id="A0A7V8JR36"/>
<dbReference type="EMBL" id="WNDQ01000014">
    <property type="protein sequence ID" value="KAF1022208.1"/>
    <property type="molecule type" value="Genomic_DNA"/>
</dbReference>
<gene>
    <name evidence="1" type="ORF">GAK30_01353</name>
</gene>
<dbReference type="Gene3D" id="3.30.565.10">
    <property type="entry name" value="Histidine kinase-like ATPase, C-terminal domain"/>
    <property type="match status" value="1"/>
</dbReference>
<proteinExistence type="predicted"/>